<accession>X0THJ0</accession>
<gene>
    <name evidence="1" type="ORF">S01H1_08312</name>
</gene>
<evidence type="ECO:0000313" key="1">
    <source>
        <dbReference type="EMBL" id="GAF75550.1"/>
    </source>
</evidence>
<protein>
    <submittedName>
        <fullName evidence="1">Uncharacterized protein</fullName>
    </submittedName>
</protein>
<name>X0THJ0_9ZZZZ</name>
<dbReference type="AlphaFoldDB" id="X0THJ0"/>
<dbReference type="EMBL" id="BARS01004268">
    <property type="protein sequence ID" value="GAF75550.1"/>
    <property type="molecule type" value="Genomic_DNA"/>
</dbReference>
<comment type="caution">
    <text evidence="1">The sequence shown here is derived from an EMBL/GenBank/DDBJ whole genome shotgun (WGS) entry which is preliminary data.</text>
</comment>
<sequence length="85" mass="9264">MGELIRLNASQPIVEADGTMAQAFRTWSISISDLQPIIGIGTPEGIIEAPQFTLYLDSTGTTGTIQYRKMLPEIGGDRLKGWVLL</sequence>
<organism evidence="1">
    <name type="scientific">marine sediment metagenome</name>
    <dbReference type="NCBI Taxonomy" id="412755"/>
    <lineage>
        <taxon>unclassified sequences</taxon>
        <taxon>metagenomes</taxon>
        <taxon>ecological metagenomes</taxon>
    </lineage>
</organism>
<reference evidence="1" key="1">
    <citation type="journal article" date="2014" name="Front. Microbiol.">
        <title>High frequency of phylogenetically diverse reductive dehalogenase-homologous genes in deep subseafloor sedimentary metagenomes.</title>
        <authorList>
            <person name="Kawai M."/>
            <person name="Futagami T."/>
            <person name="Toyoda A."/>
            <person name="Takaki Y."/>
            <person name="Nishi S."/>
            <person name="Hori S."/>
            <person name="Arai W."/>
            <person name="Tsubouchi T."/>
            <person name="Morono Y."/>
            <person name="Uchiyama I."/>
            <person name="Ito T."/>
            <person name="Fujiyama A."/>
            <person name="Inagaki F."/>
            <person name="Takami H."/>
        </authorList>
    </citation>
    <scope>NUCLEOTIDE SEQUENCE</scope>
    <source>
        <strain evidence="1">Expedition CK06-06</strain>
    </source>
</reference>
<proteinExistence type="predicted"/>